<dbReference type="Gene3D" id="3.40.50.2300">
    <property type="match status" value="2"/>
</dbReference>
<dbReference type="EMBL" id="VKLS01000002">
    <property type="protein sequence ID" value="TSB44128.1"/>
    <property type="molecule type" value="Genomic_DNA"/>
</dbReference>
<dbReference type="Pfam" id="PF00356">
    <property type="entry name" value="LacI"/>
    <property type="match status" value="1"/>
</dbReference>
<sequence>MTEAPRQAGKPSQAGSRVRLVDVAREVGLSKTTVSAALNGTGRLSPAVREKAREAARAMGYRPNATARQLRTGRARLIGYVVGEMAHAPWTFLESPYFAQLTGATAATALRRGYAVVLLPAGSLQREWADLPLDAVVVADPVAGDRIVDDLLAAGIPVFSDRSVEGRADAYWVDVDAAAATRETLDHLWQEGARRTAMVLPDSTTGFHTGVLAAYRDWCAARGLPERIARAATPGNGPVVAAVETALTGTVEKSERPDALLVVAEANPPLVLEAARRNGYEVPDDLLLVCVSEDMTAEHTQPPVTTLSLQPREVAQAGTDLLVSVLELGRAESSGVLVPTRLDVRESSRRSRPG</sequence>
<gene>
    <name evidence="5" type="ORF">FNZ23_00500</name>
</gene>
<dbReference type="PROSITE" id="PS50932">
    <property type="entry name" value="HTH_LACI_2"/>
    <property type="match status" value="1"/>
</dbReference>
<dbReference type="InterPro" id="IPR000843">
    <property type="entry name" value="HTH_LacI"/>
</dbReference>
<dbReference type="Gene3D" id="1.10.260.40">
    <property type="entry name" value="lambda repressor-like DNA-binding domains"/>
    <property type="match status" value="1"/>
</dbReference>
<evidence type="ECO:0000256" key="1">
    <source>
        <dbReference type="ARBA" id="ARBA00023015"/>
    </source>
</evidence>
<protein>
    <submittedName>
        <fullName evidence="5">LacI family transcriptional regulator</fullName>
    </submittedName>
</protein>
<accession>A0A553ZRM0</accession>
<dbReference type="InterPro" id="IPR046335">
    <property type="entry name" value="LacI/GalR-like_sensor"/>
</dbReference>
<keyword evidence="1" id="KW-0805">Transcription regulation</keyword>
<dbReference type="SUPFAM" id="SSF53822">
    <property type="entry name" value="Periplasmic binding protein-like I"/>
    <property type="match status" value="1"/>
</dbReference>
<dbReference type="InterPro" id="IPR028082">
    <property type="entry name" value="Peripla_BP_I"/>
</dbReference>
<dbReference type="OrthoDB" id="59108at2"/>
<evidence type="ECO:0000256" key="3">
    <source>
        <dbReference type="ARBA" id="ARBA00023163"/>
    </source>
</evidence>
<evidence type="ECO:0000313" key="6">
    <source>
        <dbReference type="Proteomes" id="UP000320888"/>
    </source>
</evidence>
<proteinExistence type="predicted"/>
<dbReference type="PANTHER" id="PTHR30146">
    <property type="entry name" value="LACI-RELATED TRANSCRIPTIONAL REPRESSOR"/>
    <property type="match status" value="1"/>
</dbReference>
<name>A0A553ZRM0_9ACTN</name>
<organism evidence="5 6">
    <name type="scientific">Streptomyces benahoarensis</name>
    <dbReference type="NCBI Taxonomy" id="2595054"/>
    <lineage>
        <taxon>Bacteria</taxon>
        <taxon>Bacillati</taxon>
        <taxon>Actinomycetota</taxon>
        <taxon>Actinomycetes</taxon>
        <taxon>Kitasatosporales</taxon>
        <taxon>Streptomycetaceae</taxon>
        <taxon>Streptomyces</taxon>
    </lineage>
</organism>
<dbReference type="PANTHER" id="PTHR30146:SF153">
    <property type="entry name" value="LACTOSE OPERON REPRESSOR"/>
    <property type="match status" value="1"/>
</dbReference>
<dbReference type="SMART" id="SM00354">
    <property type="entry name" value="HTH_LACI"/>
    <property type="match status" value="1"/>
</dbReference>
<comment type="caution">
    <text evidence="5">The sequence shown here is derived from an EMBL/GenBank/DDBJ whole genome shotgun (WGS) entry which is preliminary data.</text>
</comment>
<evidence type="ECO:0000256" key="2">
    <source>
        <dbReference type="ARBA" id="ARBA00023125"/>
    </source>
</evidence>
<feature type="domain" description="HTH lacI-type" evidence="4">
    <location>
        <begin position="18"/>
        <end position="72"/>
    </location>
</feature>
<dbReference type="GO" id="GO:0000976">
    <property type="term" value="F:transcription cis-regulatory region binding"/>
    <property type="evidence" value="ECO:0007669"/>
    <property type="project" value="TreeGrafter"/>
</dbReference>
<keyword evidence="2" id="KW-0238">DNA-binding</keyword>
<dbReference type="Pfam" id="PF13377">
    <property type="entry name" value="Peripla_BP_3"/>
    <property type="match status" value="1"/>
</dbReference>
<dbReference type="CDD" id="cd01392">
    <property type="entry name" value="HTH_LacI"/>
    <property type="match status" value="1"/>
</dbReference>
<dbReference type="RefSeq" id="WP_143939518.1">
    <property type="nucleotide sequence ID" value="NZ_VKLS01000002.1"/>
</dbReference>
<reference evidence="5 6" key="1">
    <citation type="submission" date="2019-07" db="EMBL/GenBank/DDBJ databases">
        <title>Draft genome for Streptomyces benahoarensis MZ03-48.</title>
        <authorList>
            <person name="Gonzalez-Pimentel J.L."/>
        </authorList>
    </citation>
    <scope>NUCLEOTIDE SEQUENCE [LARGE SCALE GENOMIC DNA]</scope>
    <source>
        <strain evidence="5 6">MZ03-48</strain>
    </source>
</reference>
<dbReference type="SUPFAM" id="SSF47413">
    <property type="entry name" value="lambda repressor-like DNA-binding domains"/>
    <property type="match status" value="1"/>
</dbReference>
<evidence type="ECO:0000259" key="4">
    <source>
        <dbReference type="PROSITE" id="PS50932"/>
    </source>
</evidence>
<keyword evidence="3" id="KW-0804">Transcription</keyword>
<evidence type="ECO:0000313" key="5">
    <source>
        <dbReference type="EMBL" id="TSB44128.1"/>
    </source>
</evidence>
<dbReference type="CDD" id="cd06267">
    <property type="entry name" value="PBP1_LacI_sugar_binding-like"/>
    <property type="match status" value="1"/>
</dbReference>
<keyword evidence="6" id="KW-1185">Reference proteome</keyword>
<dbReference type="GO" id="GO:0003700">
    <property type="term" value="F:DNA-binding transcription factor activity"/>
    <property type="evidence" value="ECO:0007669"/>
    <property type="project" value="TreeGrafter"/>
</dbReference>
<dbReference type="InterPro" id="IPR010982">
    <property type="entry name" value="Lambda_DNA-bd_dom_sf"/>
</dbReference>
<dbReference type="Proteomes" id="UP000320888">
    <property type="component" value="Unassembled WGS sequence"/>
</dbReference>
<dbReference type="AlphaFoldDB" id="A0A553ZRM0"/>